<dbReference type="EMBL" id="HBEP01002998">
    <property type="protein sequence ID" value="CAD8469613.1"/>
    <property type="molecule type" value="Transcribed_RNA"/>
</dbReference>
<gene>
    <name evidence="2" type="ORF">PANT1444_LOCUS1712</name>
</gene>
<sequence>MSFYWGGRAGPPPGATVVEIESEECCSCEPLVGRKWDAALPKPAYVQLSEGAWRDFNNEMSRKVKSYWREGIGPAVFGTLMFFGVLILHPAFGPAAMAMEDNQIGGAFMMPLCVLCVIGWIWVQITFRQHNRKVDEEIQELMSRTSAASGASFELCTAWTQTCKPKHARTYRGVYISPAAAPVFHAPMVVTGVPQYGMPQPGYPQQGYQPAPQAQQTMLVTVPAGVSPGETVCIATPTGVQMQVVVPPGVAEGGQFQVALPAAPVVVAATVVPQ</sequence>
<proteinExistence type="predicted"/>
<protein>
    <submittedName>
        <fullName evidence="2">Uncharacterized protein</fullName>
    </submittedName>
</protein>
<keyword evidence="1" id="KW-0812">Transmembrane</keyword>
<dbReference type="AlphaFoldDB" id="A0A7S0DZX7"/>
<name>A0A7S0DZX7_9EUKA</name>
<feature type="transmembrane region" description="Helical" evidence="1">
    <location>
        <begin position="104"/>
        <end position="123"/>
    </location>
</feature>
<keyword evidence="1" id="KW-1133">Transmembrane helix</keyword>
<evidence type="ECO:0000313" key="2">
    <source>
        <dbReference type="EMBL" id="CAD8469613.1"/>
    </source>
</evidence>
<accession>A0A7S0DZX7</accession>
<keyword evidence="1" id="KW-0472">Membrane</keyword>
<organism evidence="2">
    <name type="scientific">Phaeocystis antarctica</name>
    <dbReference type="NCBI Taxonomy" id="33657"/>
    <lineage>
        <taxon>Eukaryota</taxon>
        <taxon>Haptista</taxon>
        <taxon>Haptophyta</taxon>
        <taxon>Prymnesiophyceae</taxon>
        <taxon>Phaeocystales</taxon>
        <taxon>Phaeocystaceae</taxon>
        <taxon>Phaeocystis</taxon>
    </lineage>
</organism>
<reference evidence="2" key="1">
    <citation type="submission" date="2021-01" db="EMBL/GenBank/DDBJ databases">
        <authorList>
            <person name="Corre E."/>
            <person name="Pelletier E."/>
            <person name="Niang G."/>
            <person name="Scheremetjew M."/>
            <person name="Finn R."/>
            <person name="Kale V."/>
            <person name="Holt S."/>
            <person name="Cochrane G."/>
            <person name="Meng A."/>
            <person name="Brown T."/>
            <person name="Cohen L."/>
        </authorList>
    </citation>
    <scope>NUCLEOTIDE SEQUENCE</scope>
    <source>
        <strain evidence="2">CCMP1374</strain>
    </source>
</reference>
<feature type="transmembrane region" description="Helical" evidence="1">
    <location>
        <begin position="72"/>
        <end position="92"/>
    </location>
</feature>
<evidence type="ECO:0000256" key="1">
    <source>
        <dbReference type="SAM" id="Phobius"/>
    </source>
</evidence>